<dbReference type="InterPro" id="IPR002938">
    <property type="entry name" value="FAD-bd"/>
</dbReference>
<dbReference type="PANTHER" id="PTHR46865:SF7">
    <property type="entry name" value="MONOOXYGENASE, PUTATIVE (AFU_ORTHOLOGUE AFUA_8G07040)-RELATED"/>
    <property type="match status" value="1"/>
</dbReference>
<dbReference type="InterPro" id="IPR051704">
    <property type="entry name" value="FAD_aromatic-hydroxylase"/>
</dbReference>
<dbReference type="Proteomes" id="UP000469558">
    <property type="component" value="Unassembled WGS sequence"/>
</dbReference>
<dbReference type="PRINTS" id="PR00420">
    <property type="entry name" value="RNGMNOXGNASE"/>
</dbReference>
<gene>
    <name evidence="5" type="ORF">LSUE1_G006996</name>
</gene>
<dbReference type="Gene3D" id="3.50.50.60">
    <property type="entry name" value="FAD/NAD(P)-binding domain"/>
    <property type="match status" value="1"/>
</dbReference>
<evidence type="ECO:0000259" key="4">
    <source>
        <dbReference type="Pfam" id="PF01494"/>
    </source>
</evidence>
<evidence type="ECO:0000256" key="2">
    <source>
        <dbReference type="ARBA" id="ARBA00022827"/>
    </source>
</evidence>
<name>A0A8T9C0H1_9HELO</name>
<dbReference type="AlphaFoldDB" id="A0A8T9C0H1"/>
<dbReference type="Pfam" id="PF01494">
    <property type="entry name" value="FAD_binding_3"/>
    <property type="match status" value="1"/>
</dbReference>
<dbReference type="InterPro" id="IPR036188">
    <property type="entry name" value="FAD/NAD-bd_sf"/>
</dbReference>
<protein>
    <recommendedName>
        <fullName evidence="4">FAD-binding domain-containing protein</fullName>
    </recommendedName>
</protein>
<proteinExistence type="predicted"/>
<dbReference type="EMBL" id="QGMK01001423">
    <property type="protein sequence ID" value="TVY68791.1"/>
    <property type="molecule type" value="Genomic_DNA"/>
</dbReference>
<dbReference type="GO" id="GO:0016491">
    <property type="term" value="F:oxidoreductase activity"/>
    <property type="evidence" value="ECO:0007669"/>
    <property type="project" value="UniProtKB-KW"/>
</dbReference>
<keyword evidence="3" id="KW-0560">Oxidoreductase</keyword>
<feature type="domain" description="FAD-binding" evidence="4">
    <location>
        <begin position="4"/>
        <end position="358"/>
    </location>
</feature>
<keyword evidence="2" id="KW-0274">FAD</keyword>
<evidence type="ECO:0000313" key="5">
    <source>
        <dbReference type="EMBL" id="TVY68791.1"/>
    </source>
</evidence>
<keyword evidence="1" id="KW-0285">Flavoprotein</keyword>
<accession>A0A8T9C0H1</accession>
<evidence type="ECO:0000256" key="3">
    <source>
        <dbReference type="ARBA" id="ARBA00023002"/>
    </source>
</evidence>
<evidence type="ECO:0000256" key="1">
    <source>
        <dbReference type="ARBA" id="ARBA00022630"/>
    </source>
</evidence>
<sequence>MVPMKVLISGGGIAGNALAFWLSKLGHKVTVIEWFPTLRTAGLQIDLRGHGIEVMKRMGLEQAIRAKLVPEQGLQVVDSSGKRRAFFPANTSGKGAQNFTTEYEIMRGDFCRLMYDATKSRVKYVFGSSVESYKENDTSVEVRFTDGKTEQFDLWVGADGPGSRTRKMMLGPGAADAFHPMKGVYVAYYTIPRPIQKGEEYVSTMYMATGHRGLMTRRSNPDQIQIYIGCTTDSVRLKNVRRGDVVEEKAALQELFQGAGWQSEEIAKAAKDADDFYCERIGIVKLESWFRGRVALVGDAAYCPSANTGMGTTSAIVGAYILAGEIGRHCGGENPATKQSLAIALEAYNTKFQPFMTQVQKGVLEEGGFSNYFPSSSFGIAVMYRILGIASFFKVNMGKWMLKEEVKDWELPDYEEL</sequence>
<dbReference type="PANTHER" id="PTHR46865">
    <property type="entry name" value="OXIDOREDUCTASE-RELATED"/>
    <property type="match status" value="1"/>
</dbReference>
<dbReference type="OrthoDB" id="655030at2759"/>
<evidence type="ECO:0000313" key="6">
    <source>
        <dbReference type="Proteomes" id="UP000469558"/>
    </source>
</evidence>
<organism evidence="5 6">
    <name type="scientific">Lachnellula suecica</name>
    <dbReference type="NCBI Taxonomy" id="602035"/>
    <lineage>
        <taxon>Eukaryota</taxon>
        <taxon>Fungi</taxon>
        <taxon>Dikarya</taxon>
        <taxon>Ascomycota</taxon>
        <taxon>Pezizomycotina</taxon>
        <taxon>Leotiomycetes</taxon>
        <taxon>Helotiales</taxon>
        <taxon>Lachnaceae</taxon>
        <taxon>Lachnellula</taxon>
    </lineage>
</organism>
<reference evidence="5 6" key="1">
    <citation type="submission" date="2018-05" db="EMBL/GenBank/DDBJ databases">
        <title>Genome sequencing and assembly of the regulated plant pathogen Lachnellula willkommii and related sister species for the development of diagnostic species identification markers.</title>
        <authorList>
            <person name="Giroux E."/>
            <person name="Bilodeau G."/>
        </authorList>
    </citation>
    <scope>NUCLEOTIDE SEQUENCE [LARGE SCALE GENOMIC DNA]</scope>
    <source>
        <strain evidence="5 6">CBS 268.59</strain>
    </source>
</reference>
<dbReference type="GO" id="GO:0071949">
    <property type="term" value="F:FAD binding"/>
    <property type="evidence" value="ECO:0007669"/>
    <property type="project" value="InterPro"/>
</dbReference>
<comment type="caution">
    <text evidence="5">The sequence shown here is derived from an EMBL/GenBank/DDBJ whole genome shotgun (WGS) entry which is preliminary data.</text>
</comment>
<dbReference type="SUPFAM" id="SSF51905">
    <property type="entry name" value="FAD/NAD(P)-binding domain"/>
    <property type="match status" value="1"/>
</dbReference>
<keyword evidence="6" id="KW-1185">Reference proteome</keyword>